<evidence type="ECO:0000256" key="6">
    <source>
        <dbReference type="ARBA" id="ARBA00022747"/>
    </source>
</evidence>
<dbReference type="Gene3D" id="3.40.50.150">
    <property type="entry name" value="Vaccinia Virus protein VP39"/>
    <property type="match status" value="2"/>
</dbReference>
<dbReference type="InterPro" id="IPR001091">
    <property type="entry name" value="RM_Methyltransferase"/>
</dbReference>
<dbReference type="PROSITE" id="PS00093">
    <property type="entry name" value="N4_MTASE"/>
    <property type="match status" value="1"/>
</dbReference>
<proteinExistence type="inferred from homology"/>
<dbReference type="GO" id="GO:0008170">
    <property type="term" value="F:N-methyltransferase activity"/>
    <property type="evidence" value="ECO:0007669"/>
    <property type="project" value="InterPro"/>
</dbReference>
<organism evidence="11">
    <name type="scientific">marine sediment metagenome</name>
    <dbReference type="NCBI Taxonomy" id="412755"/>
    <lineage>
        <taxon>unclassified sequences</taxon>
        <taxon>metagenomes</taxon>
        <taxon>ecological metagenomes</taxon>
    </lineage>
</organism>
<keyword evidence="7" id="KW-0238">DNA-binding</keyword>
<dbReference type="Pfam" id="PF01555">
    <property type="entry name" value="N6_N4_Mtase"/>
    <property type="match status" value="2"/>
</dbReference>
<dbReference type="InterPro" id="IPR017985">
    <property type="entry name" value="MeTrfase_CN4_CS"/>
</dbReference>
<protein>
    <recommendedName>
        <fullName evidence="2">site-specific DNA-methyltransferase (cytosine-N(4)-specific)</fullName>
        <ecNumber evidence="2">2.1.1.113</ecNumber>
    </recommendedName>
</protein>
<dbReference type="GO" id="GO:0015667">
    <property type="term" value="F:site-specific DNA-methyltransferase (cytosine-N4-specific) activity"/>
    <property type="evidence" value="ECO:0007669"/>
    <property type="project" value="UniProtKB-EC"/>
</dbReference>
<name>A0A0F9IHQ0_9ZZZZ</name>
<evidence type="ECO:0000256" key="4">
    <source>
        <dbReference type="ARBA" id="ARBA00022679"/>
    </source>
</evidence>
<feature type="region of interest" description="Disordered" evidence="9">
    <location>
        <begin position="268"/>
        <end position="287"/>
    </location>
</feature>
<evidence type="ECO:0000256" key="7">
    <source>
        <dbReference type="ARBA" id="ARBA00023125"/>
    </source>
</evidence>
<feature type="domain" description="DNA methylase N-4/N-6" evidence="10">
    <location>
        <begin position="405"/>
        <end position="443"/>
    </location>
</feature>
<keyword evidence="3" id="KW-0489">Methyltransferase</keyword>
<keyword evidence="5" id="KW-0949">S-adenosyl-L-methionine</keyword>
<evidence type="ECO:0000256" key="1">
    <source>
        <dbReference type="ARBA" id="ARBA00010203"/>
    </source>
</evidence>
<comment type="caution">
    <text evidence="11">The sequence shown here is derived from an EMBL/GenBank/DDBJ whole genome shotgun (WGS) entry which is preliminary data.</text>
</comment>
<evidence type="ECO:0000313" key="11">
    <source>
        <dbReference type="EMBL" id="KKM27101.1"/>
    </source>
</evidence>
<dbReference type="EMBL" id="LAZR01012387">
    <property type="protein sequence ID" value="KKM27101.1"/>
    <property type="molecule type" value="Genomic_DNA"/>
</dbReference>
<evidence type="ECO:0000256" key="2">
    <source>
        <dbReference type="ARBA" id="ARBA00012185"/>
    </source>
</evidence>
<keyword evidence="4" id="KW-0808">Transferase</keyword>
<comment type="similarity">
    <text evidence="1">Belongs to the N(4)/N(6)-methyltransferase family. N(4) subfamily.</text>
</comment>
<evidence type="ECO:0000256" key="8">
    <source>
        <dbReference type="ARBA" id="ARBA00049120"/>
    </source>
</evidence>
<dbReference type="PRINTS" id="PR00508">
    <property type="entry name" value="S21N4MTFRASE"/>
</dbReference>
<sequence length="455" mass="52872">MNKIIQGDALQQLKELPEKSINMCMTSPPYWALRDYGTDVETIWDGEEDCEHDWNSETKVWHGDRGKGKHKEVFTDLKEQKSEHHFCSKCNAWKGQLGLEPTFDLYIKHLCDIFDEVKRVLRDDGTCWINLGDTYNAGRSGGHAGGKKVFGDNENNLEAYPKQSGVNVDGIKAKSLVMIPFRFAIEMVNRGWILRNTIIWHKRNCMPSSVKDRFTVDFEYLFFFTKNKKYYFETQYEPHTTKENRPDGIVREREFGYDTKYPEVRGFKTKPNLKQPQTSQKHGQDINYDEQGRNKRTVWSINPRPFSEAHFAVYPEELCETPIKAGCPEFVCKKCGNPKRLIQKVGKNYGFNFRVRDVQKGRIKHEDRKASEKEVKEYKEGEMERKINEIVISKGCNCNVGFTLGIVLDPFFGAGTTGLVALKQKKKFIGIELNKEYIEIAKKRLKPFLEQEKLK</sequence>
<gene>
    <name evidence="11" type="ORF">LCGC14_1578090</name>
</gene>
<feature type="domain" description="DNA methylase N-4/N-6" evidence="10">
    <location>
        <begin position="21"/>
        <end position="328"/>
    </location>
</feature>
<evidence type="ECO:0000256" key="5">
    <source>
        <dbReference type="ARBA" id="ARBA00022691"/>
    </source>
</evidence>
<dbReference type="EC" id="2.1.1.113" evidence="2"/>
<evidence type="ECO:0000259" key="10">
    <source>
        <dbReference type="Pfam" id="PF01555"/>
    </source>
</evidence>
<accession>A0A0F9IHQ0</accession>
<comment type="catalytic activity">
    <reaction evidence="8">
        <text>a 2'-deoxycytidine in DNA + S-adenosyl-L-methionine = an N(4)-methyl-2'-deoxycytidine in DNA + S-adenosyl-L-homocysteine + H(+)</text>
        <dbReference type="Rhea" id="RHEA:16857"/>
        <dbReference type="Rhea" id="RHEA-COMP:11369"/>
        <dbReference type="Rhea" id="RHEA-COMP:13674"/>
        <dbReference type="ChEBI" id="CHEBI:15378"/>
        <dbReference type="ChEBI" id="CHEBI:57856"/>
        <dbReference type="ChEBI" id="CHEBI:59789"/>
        <dbReference type="ChEBI" id="CHEBI:85452"/>
        <dbReference type="ChEBI" id="CHEBI:137933"/>
        <dbReference type="EC" id="2.1.1.113"/>
    </reaction>
</comment>
<dbReference type="InterPro" id="IPR029063">
    <property type="entry name" value="SAM-dependent_MTases_sf"/>
</dbReference>
<dbReference type="SUPFAM" id="SSF53335">
    <property type="entry name" value="S-adenosyl-L-methionine-dependent methyltransferases"/>
    <property type="match status" value="1"/>
</dbReference>
<dbReference type="GO" id="GO:0009307">
    <property type="term" value="P:DNA restriction-modification system"/>
    <property type="evidence" value="ECO:0007669"/>
    <property type="project" value="UniProtKB-KW"/>
</dbReference>
<keyword evidence="6" id="KW-0680">Restriction system</keyword>
<evidence type="ECO:0000256" key="9">
    <source>
        <dbReference type="SAM" id="MobiDB-lite"/>
    </source>
</evidence>
<dbReference type="AlphaFoldDB" id="A0A0F9IHQ0"/>
<dbReference type="InterPro" id="IPR002941">
    <property type="entry name" value="DNA_methylase_N4/N6"/>
</dbReference>
<feature type="compositionally biased region" description="Polar residues" evidence="9">
    <location>
        <begin position="272"/>
        <end position="281"/>
    </location>
</feature>
<reference evidence="11" key="1">
    <citation type="journal article" date="2015" name="Nature">
        <title>Complex archaea that bridge the gap between prokaryotes and eukaryotes.</title>
        <authorList>
            <person name="Spang A."/>
            <person name="Saw J.H."/>
            <person name="Jorgensen S.L."/>
            <person name="Zaremba-Niedzwiedzka K."/>
            <person name="Martijn J."/>
            <person name="Lind A.E."/>
            <person name="van Eijk R."/>
            <person name="Schleper C."/>
            <person name="Guy L."/>
            <person name="Ettema T.J."/>
        </authorList>
    </citation>
    <scope>NUCLEOTIDE SEQUENCE</scope>
</reference>
<dbReference type="GO" id="GO:0032259">
    <property type="term" value="P:methylation"/>
    <property type="evidence" value="ECO:0007669"/>
    <property type="project" value="UniProtKB-KW"/>
</dbReference>
<evidence type="ECO:0000256" key="3">
    <source>
        <dbReference type="ARBA" id="ARBA00022603"/>
    </source>
</evidence>
<dbReference type="GO" id="GO:0003677">
    <property type="term" value="F:DNA binding"/>
    <property type="evidence" value="ECO:0007669"/>
    <property type="project" value="UniProtKB-KW"/>
</dbReference>